<protein>
    <recommendedName>
        <fullName evidence="5">Secreted protein</fullName>
    </recommendedName>
</protein>
<dbReference type="KEGG" id="nce:NCER_101526"/>
<evidence type="ECO:0000256" key="2">
    <source>
        <dbReference type="SAM" id="SignalP"/>
    </source>
</evidence>
<proteinExistence type="predicted"/>
<name>C4VA78_VAIC1</name>
<accession>C4VA78</accession>
<gene>
    <name evidence="3" type="ORF">NCER_101526</name>
</gene>
<dbReference type="Proteomes" id="UP000009082">
    <property type="component" value="Unassembled WGS sequence"/>
</dbReference>
<evidence type="ECO:0008006" key="5">
    <source>
        <dbReference type="Google" id="ProtNLM"/>
    </source>
</evidence>
<evidence type="ECO:0000313" key="4">
    <source>
        <dbReference type="Proteomes" id="UP000009082"/>
    </source>
</evidence>
<dbReference type="VEuPathDB" id="MicrosporidiaDB:NCER_101526"/>
<evidence type="ECO:0000256" key="1">
    <source>
        <dbReference type="SAM" id="MobiDB-lite"/>
    </source>
</evidence>
<dbReference type="HOGENOM" id="CLU_1938756_0_0_1"/>
<organism evidence="4">
    <name type="scientific">Vairimorpha ceranae (strain BRL01)</name>
    <name type="common">Microsporidian parasite</name>
    <name type="synonym">Nosema ceranae</name>
    <dbReference type="NCBI Taxonomy" id="578460"/>
    <lineage>
        <taxon>Eukaryota</taxon>
        <taxon>Fungi</taxon>
        <taxon>Fungi incertae sedis</taxon>
        <taxon>Microsporidia</taxon>
        <taxon>Nosematidae</taxon>
        <taxon>Vairimorpha</taxon>
    </lineage>
</organism>
<feature type="chain" id="PRO_5002944844" description="Secreted protein" evidence="2">
    <location>
        <begin position="21"/>
        <end position="130"/>
    </location>
</feature>
<keyword evidence="2" id="KW-0732">Signal</keyword>
<dbReference type="EMBL" id="ACOL01000178">
    <property type="protein sequence ID" value="EEQ81875.1"/>
    <property type="molecule type" value="Genomic_DNA"/>
</dbReference>
<evidence type="ECO:0000313" key="3">
    <source>
        <dbReference type="EMBL" id="EEQ81875.1"/>
    </source>
</evidence>
<dbReference type="AlphaFoldDB" id="C4VA78"/>
<reference evidence="4" key="1">
    <citation type="journal article" date="2009" name="PLoS Pathog.">
        <title>Genomic analyses of the microsporidian Nosema ceranae, an emergent pathogen of honey bees.</title>
        <authorList>
            <person name="Cornman R.S."/>
            <person name="Chen Y.P."/>
            <person name="Schatz M.C."/>
            <person name="Street C."/>
            <person name="Zhao Y."/>
            <person name="Desany B."/>
            <person name="Egholm M."/>
            <person name="Hutchison S."/>
            <person name="Pettis J.S."/>
            <person name="Lipkin W.I."/>
            <person name="Evans J.D."/>
        </authorList>
    </citation>
    <scope>NUCLEOTIDE SEQUENCE [LARGE SCALE GENOMIC DNA]</scope>
    <source>
        <strain evidence="4">BRL01</strain>
    </source>
</reference>
<feature type="compositionally biased region" description="Basic and acidic residues" evidence="1">
    <location>
        <begin position="107"/>
        <end position="130"/>
    </location>
</feature>
<feature type="signal peptide" evidence="2">
    <location>
        <begin position="1"/>
        <end position="20"/>
    </location>
</feature>
<feature type="region of interest" description="Disordered" evidence="1">
    <location>
        <begin position="61"/>
        <end position="130"/>
    </location>
</feature>
<sequence>MTSRLIIVPVLLFNILFVTATTNETSEIPIQATEESEQVKELESIDDQAFVTAEGIGANFDVKDESNNVSTFEKPEDNPADGKPNENPADEKPNENPESGKPNENPADEKPNENPADEKPNENPADEKPK</sequence>
<dbReference type="InParanoid" id="C4VA78"/>